<evidence type="ECO:0000256" key="1">
    <source>
        <dbReference type="ARBA" id="ARBA00007733"/>
    </source>
</evidence>
<dbReference type="SUPFAM" id="SSF52156">
    <property type="entry name" value="Initiation factor IF2/eIF5b, domain 3"/>
    <property type="match status" value="1"/>
</dbReference>
<dbReference type="AlphaFoldDB" id="A0A9E7DI78"/>
<feature type="region of interest" description="G-domain" evidence="8">
    <location>
        <begin position="268"/>
        <end position="416"/>
    </location>
</feature>
<dbReference type="Gene3D" id="3.40.50.300">
    <property type="entry name" value="P-loop containing nucleotide triphosphate hydrolases"/>
    <property type="match status" value="1"/>
</dbReference>
<dbReference type="CDD" id="cd03702">
    <property type="entry name" value="IF2_mtIF2_II"/>
    <property type="match status" value="1"/>
</dbReference>
<dbReference type="Pfam" id="PF11987">
    <property type="entry name" value="IF-2"/>
    <property type="match status" value="1"/>
</dbReference>
<dbReference type="InterPro" id="IPR000178">
    <property type="entry name" value="TF_IF2_bacterial-like"/>
</dbReference>
<evidence type="ECO:0000256" key="9">
    <source>
        <dbReference type="RuleBase" id="RU000644"/>
    </source>
</evidence>
<sequence>MKTRVYELAKELNMETKELLDKLQELNLPPMTHLSGVDEETANMIRDLFIEEDKIAVKEKPKKKIHKIKEESEIIDKKANKAKKSAKTESKKPELKKAEAKKEEAKKPEAKRHEIKKETEPEAKKESAENKNKNKDNKNNNRQANAGNKKNANKNTSKQNKKNDNKAQEVKEEKVEAKKAKDEVVYITDPIVVKDLAEKLGVGVNQLITKLIMLGLMLNQNQSIDFDTASLMADEFGVKVELEVPQSEEEALELDFEDSEDTLVTRPPVVTVMGHVDHGKTSLLDAIRQTKVQAGEAGGITQRIGAYSINVKGKKIVFLDTPGHEAFTQMRARGAQITDISVIVVAADDGIMPQTKEAISHSKAAGVPIIVAINKIDRPEANIERIYQELADNDLLPEKWGGSTITVEVSAKKRINIDELLEMIILVAEMEDIKANPNRRAMGTVIEAQLDKGQGPTATVLVQKGTLKKGDYVVSGTSCGKIRLMVDDNGKGIMKATPSTPVKIMGLSEVPEAGEFFYAVESEKKARAIAEMRKEKQREEMITATQKVSLDNLFDRIKEGELKDLNIIIKADNKGSIEAIASSLTKLSNEEVKVSVIHSGVGGISESDVMLASASNAIIIGFNVRPNNGAMDLANAESIEVKTYRVIYDIIDDIKNAVKGMLKPKTKETVLGRATVRATFRLPNGQSIAGIYVDNGKITRNSSIRLLRDDVVIHDGGISSLKRFKDDAKEVATGYEAGLGLENYNDIKEGDEMEAYIIEEVKA</sequence>
<dbReference type="Gene3D" id="3.40.50.10050">
    <property type="entry name" value="Translation initiation factor IF- 2, domain 3"/>
    <property type="match status" value="1"/>
</dbReference>
<keyword evidence="4 8" id="KW-0547">Nucleotide-binding</keyword>
<keyword evidence="13" id="KW-1185">Reference proteome</keyword>
<dbReference type="CDD" id="cd03692">
    <property type="entry name" value="mtIF2_IVc"/>
    <property type="match status" value="1"/>
</dbReference>
<evidence type="ECO:0000259" key="11">
    <source>
        <dbReference type="PROSITE" id="PS51722"/>
    </source>
</evidence>
<gene>
    <name evidence="8 12" type="primary">infB</name>
    <name evidence="12" type="ORF">M1R53_04935</name>
</gene>
<dbReference type="HAMAP" id="MF_00100_B">
    <property type="entry name" value="IF_2_B"/>
    <property type="match status" value="1"/>
</dbReference>
<evidence type="ECO:0000256" key="10">
    <source>
        <dbReference type="SAM" id="MobiDB-lite"/>
    </source>
</evidence>
<evidence type="ECO:0000256" key="6">
    <source>
        <dbReference type="ARBA" id="ARBA00023134"/>
    </source>
</evidence>
<dbReference type="SUPFAM" id="SSF50447">
    <property type="entry name" value="Translation proteins"/>
    <property type="match status" value="2"/>
</dbReference>
<feature type="compositionally biased region" description="Low complexity" evidence="10">
    <location>
        <begin position="140"/>
        <end position="158"/>
    </location>
</feature>
<dbReference type="InterPro" id="IPR023115">
    <property type="entry name" value="TIF_IF2_dom3"/>
</dbReference>
<feature type="region of interest" description="Disordered" evidence="10">
    <location>
        <begin position="60"/>
        <end position="174"/>
    </location>
</feature>
<dbReference type="PANTHER" id="PTHR43381">
    <property type="entry name" value="TRANSLATION INITIATION FACTOR IF-2-RELATED"/>
    <property type="match status" value="1"/>
</dbReference>
<dbReference type="Pfam" id="PF00009">
    <property type="entry name" value="GTP_EFTU"/>
    <property type="match status" value="1"/>
</dbReference>
<dbReference type="InterPro" id="IPR036925">
    <property type="entry name" value="TIF_IF2_dom3_sf"/>
</dbReference>
<dbReference type="SUPFAM" id="SSF52540">
    <property type="entry name" value="P-loop containing nucleoside triphosphate hydrolases"/>
    <property type="match status" value="1"/>
</dbReference>
<feature type="compositionally biased region" description="Basic and acidic residues" evidence="10">
    <location>
        <begin position="161"/>
        <end position="174"/>
    </location>
</feature>
<reference evidence="12" key="1">
    <citation type="submission" date="2022-04" db="EMBL/GenBank/DDBJ databases">
        <title>Complete genome sequences of Ezakiella coagulans and Fenollaria massiliensis.</title>
        <authorList>
            <person name="France M.T."/>
            <person name="Clifford J."/>
            <person name="Narina S."/>
            <person name="Rutt L."/>
            <person name="Ravel J."/>
        </authorList>
    </citation>
    <scope>NUCLEOTIDE SEQUENCE</scope>
    <source>
        <strain evidence="12">C0061C2</strain>
    </source>
</reference>
<evidence type="ECO:0000256" key="3">
    <source>
        <dbReference type="ARBA" id="ARBA00022540"/>
    </source>
</evidence>
<dbReference type="GO" id="GO:0003924">
    <property type="term" value="F:GTPase activity"/>
    <property type="evidence" value="ECO:0007669"/>
    <property type="project" value="UniProtKB-UniRule"/>
</dbReference>
<dbReference type="Proteomes" id="UP000831151">
    <property type="component" value="Chromosome"/>
</dbReference>
<feature type="binding site" evidence="8">
    <location>
        <begin position="374"/>
        <end position="377"/>
    </location>
    <ligand>
        <name>GTP</name>
        <dbReference type="ChEBI" id="CHEBI:37565"/>
    </ligand>
</feature>
<name>A0A9E7DI78_9FIRM</name>
<comment type="function">
    <text evidence="7 8 9">One of the essential components for the initiation of protein synthesis. Protects formylmethionyl-tRNA from spontaneous hydrolysis and promotes its binding to the 30S ribosomal subunits. Also involved in the hydrolysis of GTP during the formation of the 70S ribosomal complex.</text>
</comment>
<feature type="compositionally biased region" description="Basic and acidic residues" evidence="10">
    <location>
        <begin position="68"/>
        <end position="79"/>
    </location>
</feature>
<dbReference type="GO" id="GO:0005525">
    <property type="term" value="F:GTP binding"/>
    <property type="evidence" value="ECO:0007669"/>
    <property type="project" value="UniProtKB-KW"/>
</dbReference>
<keyword evidence="8" id="KW-0963">Cytoplasm</keyword>
<evidence type="ECO:0000313" key="13">
    <source>
        <dbReference type="Proteomes" id="UP000831151"/>
    </source>
</evidence>
<comment type="similarity">
    <text evidence="1 8 9">Belongs to the TRAFAC class translation factor GTPase superfamily. Classic translation factor GTPase family. IF-2 subfamily.</text>
</comment>
<keyword evidence="5 8" id="KW-0648">Protein biosynthesis</keyword>
<feature type="domain" description="Tr-type G" evidence="11">
    <location>
        <begin position="265"/>
        <end position="433"/>
    </location>
</feature>
<dbReference type="FunFam" id="2.40.30.10:FF:000007">
    <property type="entry name" value="Translation initiation factor IF-2"/>
    <property type="match status" value="1"/>
</dbReference>
<feature type="binding site" evidence="8">
    <location>
        <begin position="274"/>
        <end position="281"/>
    </location>
    <ligand>
        <name>GTP</name>
        <dbReference type="ChEBI" id="CHEBI:37565"/>
    </ligand>
</feature>
<keyword evidence="6 8" id="KW-0342">GTP-binding</keyword>
<dbReference type="InterPro" id="IPR027417">
    <property type="entry name" value="P-loop_NTPase"/>
</dbReference>
<evidence type="ECO:0000256" key="8">
    <source>
        <dbReference type="HAMAP-Rule" id="MF_00100"/>
    </source>
</evidence>
<dbReference type="Pfam" id="PF04760">
    <property type="entry name" value="IF2_N"/>
    <property type="match status" value="2"/>
</dbReference>
<dbReference type="FunFam" id="3.40.50.300:FF:000019">
    <property type="entry name" value="Translation initiation factor IF-2"/>
    <property type="match status" value="1"/>
</dbReference>
<accession>A0A9E7DI78</accession>
<dbReference type="InterPro" id="IPR006847">
    <property type="entry name" value="IF2_N"/>
</dbReference>
<comment type="subcellular location">
    <subcellularLocation>
        <location evidence="8">Cytoplasm</location>
    </subcellularLocation>
</comment>
<dbReference type="InterPro" id="IPR000795">
    <property type="entry name" value="T_Tr_GTP-bd_dom"/>
</dbReference>
<organism evidence="12 13">
    <name type="scientific">Fenollaria massiliensis</name>
    <dbReference type="NCBI Taxonomy" id="938288"/>
    <lineage>
        <taxon>Bacteria</taxon>
        <taxon>Bacillati</taxon>
        <taxon>Bacillota</taxon>
        <taxon>Clostridia</taxon>
        <taxon>Eubacteriales</taxon>
        <taxon>Fenollaria</taxon>
    </lineage>
</organism>
<dbReference type="NCBIfam" id="TIGR00487">
    <property type="entry name" value="IF-2"/>
    <property type="match status" value="1"/>
</dbReference>
<protein>
    <recommendedName>
        <fullName evidence="2 8">Translation initiation factor IF-2</fullName>
    </recommendedName>
</protein>
<dbReference type="Gene3D" id="2.40.30.10">
    <property type="entry name" value="Translation factors"/>
    <property type="match status" value="2"/>
</dbReference>
<dbReference type="NCBIfam" id="TIGR00231">
    <property type="entry name" value="small_GTP"/>
    <property type="match status" value="1"/>
</dbReference>
<dbReference type="CDD" id="cd01887">
    <property type="entry name" value="IF2_eIF5B"/>
    <property type="match status" value="1"/>
</dbReference>
<keyword evidence="3 8" id="KW-0396">Initiation factor</keyword>
<dbReference type="GO" id="GO:0005829">
    <property type="term" value="C:cytosol"/>
    <property type="evidence" value="ECO:0007669"/>
    <property type="project" value="TreeGrafter"/>
</dbReference>
<feature type="compositionally biased region" description="Basic and acidic residues" evidence="10">
    <location>
        <begin position="86"/>
        <end position="139"/>
    </location>
</feature>
<dbReference type="InterPro" id="IPR009000">
    <property type="entry name" value="Transl_B-barrel_sf"/>
</dbReference>
<dbReference type="PROSITE" id="PS51722">
    <property type="entry name" value="G_TR_2"/>
    <property type="match status" value="1"/>
</dbReference>
<dbReference type="InterPro" id="IPR044145">
    <property type="entry name" value="IF2_II"/>
</dbReference>
<dbReference type="FunFam" id="2.40.30.10:FF:000008">
    <property type="entry name" value="Translation initiation factor IF-2"/>
    <property type="match status" value="1"/>
</dbReference>
<dbReference type="InterPro" id="IPR015760">
    <property type="entry name" value="TIF_IF2"/>
</dbReference>
<dbReference type="PANTHER" id="PTHR43381:SF5">
    <property type="entry name" value="TR-TYPE G DOMAIN-CONTAINING PROTEIN"/>
    <property type="match status" value="1"/>
</dbReference>
<dbReference type="InterPro" id="IPR053905">
    <property type="entry name" value="EF-G-like_DII"/>
</dbReference>
<evidence type="ECO:0000256" key="5">
    <source>
        <dbReference type="ARBA" id="ARBA00022917"/>
    </source>
</evidence>
<dbReference type="InterPro" id="IPR005225">
    <property type="entry name" value="Small_GTP-bd"/>
</dbReference>
<evidence type="ECO:0000256" key="2">
    <source>
        <dbReference type="ARBA" id="ARBA00020675"/>
    </source>
</evidence>
<dbReference type="EMBL" id="CP096649">
    <property type="protein sequence ID" value="UQK58587.1"/>
    <property type="molecule type" value="Genomic_DNA"/>
</dbReference>
<proteinExistence type="inferred from homology"/>
<evidence type="ECO:0000256" key="7">
    <source>
        <dbReference type="ARBA" id="ARBA00025162"/>
    </source>
</evidence>
<feature type="binding site" evidence="8">
    <location>
        <begin position="320"/>
        <end position="324"/>
    </location>
    <ligand>
        <name>GTP</name>
        <dbReference type="ChEBI" id="CHEBI:37565"/>
    </ligand>
</feature>
<dbReference type="Gene3D" id="1.10.10.2480">
    <property type="match status" value="1"/>
</dbReference>
<dbReference type="FunFam" id="3.40.50.10050:FF:000001">
    <property type="entry name" value="Translation initiation factor IF-2"/>
    <property type="match status" value="1"/>
</dbReference>
<dbReference type="Pfam" id="PF22042">
    <property type="entry name" value="EF-G_D2"/>
    <property type="match status" value="1"/>
</dbReference>
<evidence type="ECO:0000256" key="4">
    <source>
        <dbReference type="ARBA" id="ARBA00022741"/>
    </source>
</evidence>
<evidence type="ECO:0000313" key="12">
    <source>
        <dbReference type="EMBL" id="UQK58587.1"/>
    </source>
</evidence>
<dbReference type="GO" id="GO:0003743">
    <property type="term" value="F:translation initiation factor activity"/>
    <property type="evidence" value="ECO:0007669"/>
    <property type="project" value="UniProtKB-UniRule"/>
</dbReference>
<dbReference type="RefSeq" id="WP_249242187.1">
    <property type="nucleotide sequence ID" value="NZ_CP096649.1"/>
</dbReference>
<dbReference type="KEGG" id="fms:M1R53_04935"/>